<proteinExistence type="predicted"/>
<feature type="region of interest" description="Disordered" evidence="1">
    <location>
        <begin position="26"/>
        <end position="51"/>
    </location>
</feature>
<dbReference type="RefSeq" id="YP_009802757.1">
    <property type="nucleotide sequence ID" value="NC_047987.1"/>
</dbReference>
<protein>
    <submittedName>
        <fullName evidence="2">Uncharacterized protein</fullName>
    </submittedName>
</protein>
<dbReference type="KEGG" id="vg:54993312"/>
<sequence>MDCEHGLPIEPTPHRPEKIEQIVQERLREQTTGDTEARTVSMDEPREDDRG</sequence>
<organism evidence="2 3">
    <name type="scientific">Microbacterium phage MementoMori</name>
    <dbReference type="NCBI Taxonomy" id="2201436"/>
    <lineage>
        <taxon>Viruses</taxon>
        <taxon>Duplodnaviria</taxon>
        <taxon>Heunggongvirae</taxon>
        <taxon>Uroviricota</taxon>
        <taxon>Caudoviricetes</taxon>
        <taxon>Kutznervirinae</taxon>
        <taxon>Mementomorivirus</taxon>
        <taxon>Mementomorivirus mementomori</taxon>
    </lineage>
</organism>
<evidence type="ECO:0000313" key="2">
    <source>
        <dbReference type="EMBL" id="AWY05339.1"/>
    </source>
</evidence>
<dbReference type="GeneID" id="54993312"/>
<dbReference type="EMBL" id="MH271303">
    <property type="protein sequence ID" value="AWY05339.1"/>
    <property type="molecule type" value="Genomic_DNA"/>
</dbReference>
<reference evidence="2 3" key="1">
    <citation type="submission" date="2018-04" db="EMBL/GenBank/DDBJ databases">
        <authorList>
            <person name="Harrington T."/>
            <person name="Washburn E."/>
            <person name="Bricker J."/>
            <person name="McKinney A."/>
            <person name="Betsko A.J."/>
            <person name="Garlena R.A."/>
            <person name="Russell D.A."/>
            <person name="Pope W.A."/>
            <person name="Jacobs-Sera D."/>
            <person name="Hatfull G.F."/>
        </authorList>
    </citation>
    <scope>NUCLEOTIDE SEQUENCE [LARGE SCALE GENOMIC DNA]</scope>
</reference>
<dbReference type="Proteomes" id="UP000250535">
    <property type="component" value="Segment"/>
</dbReference>
<evidence type="ECO:0000256" key="1">
    <source>
        <dbReference type="SAM" id="MobiDB-lite"/>
    </source>
</evidence>
<accession>A0A2Z4Q6E3</accession>
<evidence type="ECO:0000313" key="3">
    <source>
        <dbReference type="Proteomes" id="UP000250535"/>
    </source>
</evidence>
<gene>
    <name evidence="2" type="primary">85</name>
    <name evidence="2" type="ORF">SEA_MEMENTOMORI_85</name>
</gene>
<name>A0A2Z4Q6E3_9CAUD</name>
<keyword evidence="3" id="KW-1185">Reference proteome</keyword>